<dbReference type="PROSITE" id="PS51257">
    <property type="entry name" value="PROKAR_LIPOPROTEIN"/>
    <property type="match status" value="1"/>
</dbReference>
<accession>A0A1H6Y8V6</accession>
<name>A0A1H6Y8V6_9BACT</name>
<gene>
    <name evidence="1" type="ORF">SAMN04487995_4336</name>
</gene>
<dbReference type="STRING" id="408657.SAMN04487995_4336"/>
<reference evidence="1 2" key="1">
    <citation type="submission" date="2016-10" db="EMBL/GenBank/DDBJ databases">
        <authorList>
            <person name="de Groot N.N."/>
        </authorList>
    </citation>
    <scope>NUCLEOTIDE SEQUENCE [LARGE SCALE GENOMIC DNA]</scope>
    <source>
        <strain evidence="1 2">DSM 19938</strain>
    </source>
</reference>
<keyword evidence="2" id="KW-1185">Reference proteome</keyword>
<dbReference type="OrthoDB" id="9152336at2"/>
<organism evidence="1 2">
    <name type="scientific">Dyadobacter koreensis</name>
    <dbReference type="NCBI Taxonomy" id="408657"/>
    <lineage>
        <taxon>Bacteria</taxon>
        <taxon>Pseudomonadati</taxon>
        <taxon>Bacteroidota</taxon>
        <taxon>Cytophagia</taxon>
        <taxon>Cytophagales</taxon>
        <taxon>Spirosomataceae</taxon>
        <taxon>Dyadobacter</taxon>
    </lineage>
</organism>
<proteinExistence type="predicted"/>
<dbReference type="Proteomes" id="UP000199532">
    <property type="component" value="Unassembled WGS sequence"/>
</dbReference>
<evidence type="ECO:0000313" key="1">
    <source>
        <dbReference type="EMBL" id="SEJ37661.1"/>
    </source>
</evidence>
<protein>
    <submittedName>
        <fullName evidence="1">Uncharacterized protein</fullName>
    </submittedName>
</protein>
<evidence type="ECO:0000313" key="2">
    <source>
        <dbReference type="Proteomes" id="UP000199532"/>
    </source>
</evidence>
<dbReference type="EMBL" id="FNXY01000007">
    <property type="protein sequence ID" value="SEJ37661.1"/>
    <property type="molecule type" value="Genomic_DNA"/>
</dbReference>
<dbReference type="RefSeq" id="WP_090338353.1">
    <property type="nucleotide sequence ID" value="NZ_FNXY01000007.1"/>
</dbReference>
<sequence>MKRVNQFMAAIAICITVLVGCQDTDHPVVPDIVQPTPCDGTSPSNGWLLKQINGWSKEAVNILSNEESAKMAILVSIFSENKSENQSFGPNGEYTAQLISTFKDLRQFWDIKSDNILLVAAHGSMLQDREKVLTAYKAEYGYSDEKANYYADSLATLFKTYPEYLNGSHPFFTFNGYAHQEKEYAGVGRIQDKIVFGDALLQAFDTLGYGDIAPQAILAHEFAHHIQYDLGIKDYAIPLTPAGNRRTELMADAYAAYFLSHAQGAAMEWKSIEKAAEVFSSLGDCLFDSELHHGTPTQRKVATEWAYKVASDMQQRGHILPSREFAKLFDAELPSIVKN</sequence>
<dbReference type="AlphaFoldDB" id="A0A1H6Y8V6"/>